<evidence type="ECO:0000256" key="4">
    <source>
        <dbReference type="ARBA" id="ARBA00022989"/>
    </source>
</evidence>
<dbReference type="PANTHER" id="PTHR37937:SF1">
    <property type="entry name" value="CONJUGATIVE TRANSFER: DNA TRANSPORT"/>
    <property type="match status" value="1"/>
</dbReference>
<evidence type="ECO:0000256" key="1">
    <source>
        <dbReference type="ARBA" id="ARBA00004651"/>
    </source>
</evidence>
<dbReference type="GO" id="GO:0005886">
    <property type="term" value="C:plasma membrane"/>
    <property type="evidence" value="ECO:0007669"/>
    <property type="project" value="UniProtKB-SubCell"/>
</dbReference>
<keyword evidence="4" id="KW-1133">Transmembrane helix</keyword>
<dbReference type="InterPro" id="IPR019476">
    <property type="entry name" value="T4SS_TraD_DNA-bd"/>
</dbReference>
<comment type="subcellular location">
    <subcellularLocation>
        <location evidence="1">Cell membrane</location>
        <topology evidence="1">Multi-pass membrane protein</topology>
    </subcellularLocation>
</comment>
<evidence type="ECO:0000313" key="7">
    <source>
        <dbReference type="EMBL" id="KJV62252.1"/>
    </source>
</evidence>
<accession>A0A0F3N3L7</accession>
<name>A0A0F3N3L7_RICAM</name>
<dbReference type="InterPro" id="IPR027417">
    <property type="entry name" value="P-loop_NTPase"/>
</dbReference>
<dbReference type="InterPro" id="IPR051539">
    <property type="entry name" value="T4SS-coupling_protein"/>
</dbReference>
<dbReference type="SUPFAM" id="SSF52540">
    <property type="entry name" value="P-loop containing nucleoside triphosphate hydrolases"/>
    <property type="match status" value="1"/>
</dbReference>
<keyword evidence="8" id="KW-1185">Reference proteome</keyword>
<sequence length="226" mass="25595">MFTTIIFFMYRGKKAVIQDKIRGADFVEAGILAKMLYKSKQAANICCSGLPLVKNSERRHILITSTTGSGKTNMLNELLPQIRKEQDRAIIVDLTGSFTDRFFDPKCDKLLNPLQDGTEHWLPWNDCHEIWDYNDIASSFSNYNPKLDDFFAKSAELVLAEGLRLYHDSQDIKTLINTILYANNKEFVRIFKNSAVSGIISSSAPETSSGIQATISKNIEVLQYLR</sequence>
<evidence type="ECO:0000256" key="5">
    <source>
        <dbReference type="ARBA" id="ARBA00023136"/>
    </source>
</evidence>
<organism evidence="7 8">
    <name type="scientific">Rickettsia amblyommatis str. Ac/Pa</name>
    <dbReference type="NCBI Taxonomy" id="1359164"/>
    <lineage>
        <taxon>Bacteria</taxon>
        <taxon>Pseudomonadati</taxon>
        <taxon>Pseudomonadota</taxon>
        <taxon>Alphaproteobacteria</taxon>
        <taxon>Rickettsiales</taxon>
        <taxon>Rickettsiaceae</taxon>
        <taxon>Rickettsieae</taxon>
        <taxon>Rickettsia</taxon>
        <taxon>spotted fever group</taxon>
    </lineage>
</organism>
<protein>
    <submittedName>
        <fullName evidence="7">Type II/IV secretion system family protein</fullName>
    </submittedName>
</protein>
<dbReference type="Proteomes" id="UP000033556">
    <property type="component" value="Unassembled WGS sequence"/>
</dbReference>
<evidence type="ECO:0000259" key="6">
    <source>
        <dbReference type="Pfam" id="PF10412"/>
    </source>
</evidence>
<reference evidence="7 8" key="1">
    <citation type="submission" date="2015-01" db="EMBL/GenBank/DDBJ databases">
        <title>Genome Sequencing of Rickettsiales.</title>
        <authorList>
            <person name="Daugherty S.C."/>
            <person name="Su Q."/>
            <person name="Abolude K."/>
            <person name="Beier-Sexton M."/>
            <person name="Carlyon J.A."/>
            <person name="Carter R."/>
            <person name="Day N.P."/>
            <person name="Dumler S.J."/>
            <person name="Dyachenko V."/>
            <person name="Godinez A."/>
            <person name="Kurtti T.J."/>
            <person name="Lichay M."/>
            <person name="Mullins K.E."/>
            <person name="Ott S."/>
            <person name="Pappas-Brown V."/>
            <person name="Paris D.H."/>
            <person name="Patel P."/>
            <person name="Richards A.L."/>
            <person name="Sadzewicz L."/>
            <person name="Sears K."/>
            <person name="Seidman D."/>
            <person name="Sengamalay N."/>
            <person name="Stenos J."/>
            <person name="Tallon L.J."/>
            <person name="Vincent G."/>
            <person name="Fraser C.M."/>
            <person name="Munderloh U."/>
            <person name="Dunning-Hotopp J.C."/>
        </authorList>
    </citation>
    <scope>NUCLEOTIDE SEQUENCE [LARGE SCALE GENOMIC DNA]</scope>
    <source>
        <strain evidence="7 8">Ac/Pa</strain>
    </source>
</reference>
<comment type="caution">
    <text evidence="7">The sequence shown here is derived from an EMBL/GenBank/DDBJ whole genome shotgun (WGS) entry which is preliminary data.</text>
</comment>
<dbReference type="EMBL" id="LANR01000001">
    <property type="protein sequence ID" value="KJV62252.1"/>
    <property type="molecule type" value="Genomic_DNA"/>
</dbReference>
<keyword evidence="3" id="KW-0812">Transmembrane</keyword>
<dbReference type="Pfam" id="PF10412">
    <property type="entry name" value="TrwB_AAD_bind"/>
    <property type="match status" value="1"/>
</dbReference>
<dbReference type="Gene3D" id="3.40.50.300">
    <property type="entry name" value="P-loop containing nucleotide triphosphate hydrolases"/>
    <property type="match status" value="1"/>
</dbReference>
<evidence type="ECO:0000313" key="8">
    <source>
        <dbReference type="Proteomes" id="UP000033556"/>
    </source>
</evidence>
<proteinExistence type="predicted"/>
<keyword evidence="2" id="KW-1003">Cell membrane</keyword>
<evidence type="ECO:0000256" key="3">
    <source>
        <dbReference type="ARBA" id="ARBA00022692"/>
    </source>
</evidence>
<evidence type="ECO:0000256" key="2">
    <source>
        <dbReference type="ARBA" id="ARBA00022475"/>
    </source>
</evidence>
<dbReference type="PATRIC" id="fig|1359164.3.peg.1258"/>
<dbReference type="AlphaFoldDB" id="A0A0F3N3L7"/>
<gene>
    <name evidence="7" type="ORF">APHACPA_1273</name>
</gene>
<dbReference type="PANTHER" id="PTHR37937">
    <property type="entry name" value="CONJUGATIVE TRANSFER: DNA TRANSPORT"/>
    <property type="match status" value="1"/>
</dbReference>
<keyword evidence="5" id="KW-0472">Membrane</keyword>
<feature type="domain" description="Type IV secretion system coupling protein TraD DNA-binding" evidence="6">
    <location>
        <begin position="45"/>
        <end position="226"/>
    </location>
</feature>